<reference evidence="1 2" key="1">
    <citation type="submission" date="2024-09" db="EMBL/GenBank/DDBJ databases">
        <title>Chromosome-scale assembly of Riccia fluitans.</title>
        <authorList>
            <person name="Paukszto L."/>
            <person name="Sawicki J."/>
            <person name="Karawczyk K."/>
            <person name="Piernik-Szablinska J."/>
            <person name="Szczecinska M."/>
            <person name="Mazdziarz M."/>
        </authorList>
    </citation>
    <scope>NUCLEOTIDE SEQUENCE [LARGE SCALE GENOMIC DNA]</scope>
    <source>
        <strain evidence="1">Rf_01</strain>
        <tissue evidence="1">Aerial parts of the thallus</tissue>
    </source>
</reference>
<dbReference type="AlphaFoldDB" id="A0ABD1YNT4"/>
<dbReference type="Proteomes" id="UP001605036">
    <property type="component" value="Unassembled WGS sequence"/>
</dbReference>
<protein>
    <submittedName>
        <fullName evidence="1">Uncharacterized protein</fullName>
    </submittedName>
</protein>
<gene>
    <name evidence="1" type="ORF">R1flu_017106</name>
</gene>
<evidence type="ECO:0000313" key="1">
    <source>
        <dbReference type="EMBL" id="KAL2632420.1"/>
    </source>
</evidence>
<organism evidence="1 2">
    <name type="scientific">Riccia fluitans</name>
    <dbReference type="NCBI Taxonomy" id="41844"/>
    <lineage>
        <taxon>Eukaryota</taxon>
        <taxon>Viridiplantae</taxon>
        <taxon>Streptophyta</taxon>
        <taxon>Embryophyta</taxon>
        <taxon>Marchantiophyta</taxon>
        <taxon>Marchantiopsida</taxon>
        <taxon>Marchantiidae</taxon>
        <taxon>Marchantiales</taxon>
        <taxon>Ricciaceae</taxon>
        <taxon>Riccia</taxon>
    </lineage>
</organism>
<sequence length="81" mass="9383">MIRKEGESANQRHLAFFTSLVPWRHLRSFGSNYIQTVDSESSFCLWDREQPVRRKLSASEMSRVQKCCRWQNSCSVTAAGV</sequence>
<keyword evidence="2" id="KW-1185">Reference proteome</keyword>
<dbReference type="EMBL" id="JBHFFA010000004">
    <property type="protein sequence ID" value="KAL2632420.1"/>
    <property type="molecule type" value="Genomic_DNA"/>
</dbReference>
<name>A0ABD1YNT4_9MARC</name>
<proteinExistence type="predicted"/>
<comment type="caution">
    <text evidence="1">The sequence shown here is derived from an EMBL/GenBank/DDBJ whole genome shotgun (WGS) entry which is preliminary data.</text>
</comment>
<evidence type="ECO:0000313" key="2">
    <source>
        <dbReference type="Proteomes" id="UP001605036"/>
    </source>
</evidence>
<accession>A0ABD1YNT4</accession>